<keyword evidence="1" id="KW-1185">Reference proteome</keyword>
<dbReference type="Proteomes" id="UP000025227">
    <property type="component" value="Unplaced"/>
</dbReference>
<sequence>MIQGWIQDADSRRNFRRRFSTQVSTAYSHRLPASTPIRASAFLHSLKLLP</sequence>
<organism evidence="1 2">
    <name type="scientific">Haemonchus contortus</name>
    <name type="common">Barber pole worm</name>
    <dbReference type="NCBI Taxonomy" id="6289"/>
    <lineage>
        <taxon>Eukaryota</taxon>
        <taxon>Metazoa</taxon>
        <taxon>Ecdysozoa</taxon>
        <taxon>Nematoda</taxon>
        <taxon>Chromadorea</taxon>
        <taxon>Rhabditida</taxon>
        <taxon>Rhabditina</taxon>
        <taxon>Rhabditomorpha</taxon>
        <taxon>Strongyloidea</taxon>
        <taxon>Trichostrongylidae</taxon>
        <taxon>Haemonchus</taxon>
    </lineage>
</organism>
<protein>
    <submittedName>
        <fullName evidence="2">Uncharacterized protein</fullName>
    </submittedName>
</protein>
<accession>A0A7I4Z7E8</accession>
<proteinExistence type="predicted"/>
<name>A0A7I4Z7E8_HAECO</name>
<reference evidence="2" key="1">
    <citation type="submission" date="2020-12" db="UniProtKB">
        <authorList>
            <consortium name="WormBaseParasite"/>
        </authorList>
    </citation>
    <scope>IDENTIFICATION</scope>
    <source>
        <strain evidence="2">MHco3</strain>
    </source>
</reference>
<evidence type="ECO:0000313" key="1">
    <source>
        <dbReference type="Proteomes" id="UP000025227"/>
    </source>
</evidence>
<evidence type="ECO:0000313" key="2">
    <source>
        <dbReference type="WBParaSite" id="HCON_00193350-00001"/>
    </source>
</evidence>
<dbReference type="WBParaSite" id="HCON_00193350-00001">
    <property type="protein sequence ID" value="HCON_00193350-00001"/>
    <property type="gene ID" value="HCON_00193350"/>
</dbReference>
<dbReference type="AlphaFoldDB" id="A0A7I4Z7E8"/>